<feature type="domain" description="DNA2/NAM7 helicase-like C-terminal" evidence="7">
    <location>
        <begin position="1014"/>
        <end position="1190"/>
    </location>
</feature>
<gene>
    <name evidence="8" type="ORF">KK060_21660</name>
</gene>
<dbReference type="PANTHER" id="PTHR43788:SF8">
    <property type="entry name" value="DNA-BINDING PROTEIN SMUBP-2"/>
    <property type="match status" value="1"/>
</dbReference>
<dbReference type="InterPro" id="IPR027417">
    <property type="entry name" value="P-loop_NTPase"/>
</dbReference>
<dbReference type="InterPro" id="IPR047187">
    <property type="entry name" value="SF1_C_Upf1"/>
</dbReference>
<dbReference type="EMBL" id="JAHESD010000073">
    <property type="protein sequence ID" value="MBT1705913.1"/>
    <property type="molecule type" value="Genomic_DNA"/>
</dbReference>
<evidence type="ECO:0000256" key="1">
    <source>
        <dbReference type="ARBA" id="ARBA00007913"/>
    </source>
</evidence>
<sequence length="1342" mass="156957">MDTTSQSKNILRTYLRRLTNLSGNNRSLFLLKLYADQLIDLHEFNQLNGFRSFDIINSLIGGKDFRLCPVLDSRMEDSNDTSAKLKKLQRTDRFLFEERGSNDLHVGWPFLRGKFSDGTPVRCPLLFFPVTLVQENNSWYLHLRQQAGITLNKSFLLAYSFYNKVKLDEELLETIFEEFNADSTVFRTELYQLLKDKIEINFNADNFRDELVSFKPFKKSEFESQHKNGEIKLYPEAVLGIFPQAGSQLVPDYLHLIENDSYQDLEQFFLDKVDQPEQETPISSDIKEEKIYTPFTLDAYQEEAIKTVKRGNSIVVQGPPGTGKSQLICNLMADAIASGKRALLVCQKRAALDVVYNRLKSKELGDFVGLVHDFRNERKNIFARIARQIESIEDYQSNNRSIDVIQTERRFLQVCRMIDQITEELEQFKKALFDDKESGLSIKELYLTSDLNGPTINVRQEYRDLSFSVLPEYLRKLKTYNGYAKTFEVDDYLWRDRKSFANYTLSDLKQIEKAVLDVNPYQRQLNDRIQALIPVKLNIEECEALYARESEILAMIALLKNDIVYRYFDAMAEETEDETSLLWFTNVERMVLNCFEIEGVEATLPPDQLVPFMEALKQRTDAKGNFIKRIKWELTSKNKVWLKRVLVANNLSYSNEGLAVLEQRLDNRLNVEHHFTSIRQKSWILDLPDDYDLSKLKTWFTRQKLAIRAKVVLASLREVKKFVNIKKYDRSEFIDLFKSLLQILEEVPARKESWLNYLSVSQVRKLIYDETIDTEMVRVLKKDFDSLCDFDRLKDSMVEYEKSILNRLHESIGSWDYEKQEALLQNSLRLCWIEHIEAKFPYLRAVSSMKMEEQQKELLSLVEEKQKLSHDILLLRARERVYENIEYNRLNNRVTYRDLYHQVTKKKKVWPLRKVLSDYPNEVFRVMPCWMASPESVSAIFPMAEVFDLIIFDEASQCFAERGVPAMYRGKQIVIAGDDKQLKPNELYQVRWDEESEHPDLEVDSLLDMAKRYLPTAHLQGHYRSQSLELIDFSNKHFYEGRLRLLPDRHVLNEQQPGIEYHNVGGVWENNTNRLEAETVVKRVVELIRQNPKKEIGIVTFNAPQQVLIMDLFEEACAKEGLSVPASLFIKNIENVQGDEKDIIIFSVGYAKDKNNKLKMQFGSLSLSGGENRLNVAVTRAREKIILICSIAPEELKTEDLKNEGPRLLRKYLEFARDVHEQQFQPHIEEVVKKPSSWFLNAQLKQWGENKFNNLQFETGTLPLADLHFKKEGQHLGIVVTDDTRYFSSVSVKDSFAYVPSLFAQKNWEYHMVFSRNLWQDRERVEDGLLKFIGTRVQHVLN</sequence>
<evidence type="ECO:0000313" key="9">
    <source>
        <dbReference type="Proteomes" id="UP000772618"/>
    </source>
</evidence>
<dbReference type="InterPro" id="IPR041679">
    <property type="entry name" value="DNA2/NAM7-like_C"/>
</dbReference>
<dbReference type="Pfam" id="PF13087">
    <property type="entry name" value="AAA_12"/>
    <property type="match status" value="1"/>
</dbReference>
<comment type="caution">
    <text evidence="8">The sequence shown here is derived from an EMBL/GenBank/DDBJ whole genome shotgun (WGS) entry which is preliminary data.</text>
</comment>
<evidence type="ECO:0000256" key="3">
    <source>
        <dbReference type="ARBA" id="ARBA00022801"/>
    </source>
</evidence>
<keyword evidence="4" id="KW-0347">Helicase</keyword>
<feature type="domain" description="DNA2/NAM7 helicase helicase" evidence="6">
    <location>
        <begin position="297"/>
        <end position="435"/>
    </location>
</feature>
<evidence type="ECO:0000259" key="6">
    <source>
        <dbReference type="Pfam" id="PF13086"/>
    </source>
</evidence>
<keyword evidence="5" id="KW-0067">ATP-binding</keyword>
<organism evidence="8 9">
    <name type="scientific">Chryseosolibacter indicus</name>
    <dbReference type="NCBI Taxonomy" id="2782351"/>
    <lineage>
        <taxon>Bacteria</taxon>
        <taxon>Pseudomonadati</taxon>
        <taxon>Bacteroidota</taxon>
        <taxon>Cytophagia</taxon>
        <taxon>Cytophagales</taxon>
        <taxon>Chryseotaleaceae</taxon>
        <taxon>Chryseosolibacter</taxon>
    </lineage>
</organism>
<keyword evidence="9" id="KW-1185">Reference proteome</keyword>
<dbReference type="SUPFAM" id="SSF52540">
    <property type="entry name" value="P-loop containing nucleoside triphosphate hydrolases"/>
    <property type="match status" value="1"/>
</dbReference>
<dbReference type="Pfam" id="PF13086">
    <property type="entry name" value="AAA_11"/>
    <property type="match status" value="2"/>
</dbReference>
<dbReference type="InterPro" id="IPR041677">
    <property type="entry name" value="DNA2/NAM7_AAA_11"/>
</dbReference>
<evidence type="ECO:0000256" key="2">
    <source>
        <dbReference type="ARBA" id="ARBA00022741"/>
    </source>
</evidence>
<dbReference type="RefSeq" id="WP_254156290.1">
    <property type="nucleotide sequence ID" value="NZ_JAHESD010000073.1"/>
</dbReference>
<dbReference type="Pfam" id="PF13195">
    <property type="entry name" value="DUF4011"/>
    <property type="match status" value="1"/>
</dbReference>
<dbReference type="Gene3D" id="3.40.50.300">
    <property type="entry name" value="P-loop containing nucleotide triphosphate hydrolases"/>
    <property type="match status" value="3"/>
</dbReference>
<name>A0ABS5VWW4_9BACT</name>
<keyword evidence="2" id="KW-0547">Nucleotide-binding</keyword>
<dbReference type="Proteomes" id="UP000772618">
    <property type="component" value="Unassembled WGS sequence"/>
</dbReference>
<reference evidence="8 9" key="1">
    <citation type="submission" date="2021-05" db="EMBL/GenBank/DDBJ databases">
        <title>A Polyphasic approach of four new species of the genus Ohtaekwangia: Ohtaekwangia histidinii sp. nov., Ohtaekwangia cretensis sp. nov., Ohtaekwangia indiensis sp. nov., Ohtaekwangia reichenbachii sp. nov. from diverse environment.</title>
        <authorList>
            <person name="Octaviana S."/>
        </authorList>
    </citation>
    <scope>NUCLEOTIDE SEQUENCE [LARGE SCALE GENOMIC DNA]</scope>
    <source>
        <strain evidence="8 9">PWU20</strain>
    </source>
</reference>
<proteinExistence type="inferred from homology"/>
<dbReference type="InterPro" id="IPR025103">
    <property type="entry name" value="DUF4011"/>
</dbReference>
<accession>A0ABS5VWW4</accession>
<comment type="similarity">
    <text evidence="1">Belongs to the DNA2/NAM7 helicase family.</text>
</comment>
<evidence type="ECO:0000259" key="7">
    <source>
        <dbReference type="Pfam" id="PF13087"/>
    </source>
</evidence>
<feature type="domain" description="DNA2/NAM7 helicase helicase" evidence="6">
    <location>
        <begin position="871"/>
        <end position="984"/>
    </location>
</feature>
<dbReference type="InterPro" id="IPR050534">
    <property type="entry name" value="Coronavir_polyprotein_1ab"/>
</dbReference>
<evidence type="ECO:0000256" key="4">
    <source>
        <dbReference type="ARBA" id="ARBA00022806"/>
    </source>
</evidence>
<dbReference type="PANTHER" id="PTHR43788">
    <property type="entry name" value="DNA2/NAM7 HELICASE FAMILY MEMBER"/>
    <property type="match status" value="1"/>
</dbReference>
<evidence type="ECO:0000313" key="8">
    <source>
        <dbReference type="EMBL" id="MBT1705913.1"/>
    </source>
</evidence>
<evidence type="ECO:0000256" key="5">
    <source>
        <dbReference type="ARBA" id="ARBA00022840"/>
    </source>
</evidence>
<dbReference type="CDD" id="cd18808">
    <property type="entry name" value="SF1_C_Upf1"/>
    <property type="match status" value="1"/>
</dbReference>
<keyword evidence="3" id="KW-0378">Hydrolase</keyword>
<protein>
    <submittedName>
        <fullName evidence="8">DUF4011 domain-containing protein</fullName>
    </submittedName>
</protein>